<proteinExistence type="predicted"/>
<gene>
    <name evidence="2" type="primary">UMODL1</name>
</gene>
<sequence>MTKHWYNVSVLVKMDFSELSKVDPRLLNHSRLLHSMITGALWPMNISVYHIQTTKSETYAETLASQILIGLQQLVPLVNISSLLKDIVMRVYEVIDIAVQDSPPIRNHKIFSVTSSSFEASWSVNSLQNHSFRAEVYKGKELVQRMETTDMKLNTSNLEAGVMYTLKVSYEACGKNITSYRNVKTDALIFGLTLRILNYNFTDQFLNMSSREYQTFSRTLMAEFYDSVKGFHLIVIAVDGNSACEMTGQQTFSFLPTQIGMSVHLEQKMIAVCLQNVSIQWVHIYVDARQPQMPIQSNRGETVK</sequence>
<dbReference type="GeneID" id="103066602"/>
<organism evidence="1 2">
    <name type="scientific">Python bivittatus</name>
    <name type="common">Burmese python</name>
    <name type="synonym">Python molurus bivittatus</name>
    <dbReference type="NCBI Taxonomy" id="176946"/>
    <lineage>
        <taxon>Eukaryota</taxon>
        <taxon>Metazoa</taxon>
        <taxon>Chordata</taxon>
        <taxon>Craniata</taxon>
        <taxon>Vertebrata</taxon>
        <taxon>Euteleostomi</taxon>
        <taxon>Lepidosauria</taxon>
        <taxon>Squamata</taxon>
        <taxon>Bifurcata</taxon>
        <taxon>Unidentata</taxon>
        <taxon>Episquamata</taxon>
        <taxon>Toxicofera</taxon>
        <taxon>Serpentes</taxon>
        <taxon>Henophidia</taxon>
        <taxon>Pythonidae</taxon>
        <taxon>Python</taxon>
    </lineage>
</organism>
<evidence type="ECO:0000313" key="1">
    <source>
        <dbReference type="Proteomes" id="UP000695026"/>
    </source>
</evidence>
<feature type="non-terminal residue" evidence="2">
    <location>
        <position position="304"/>
    </location>
</feature>
<dbReference type="KEGG" id="pbi:103066602"/>
<accession>A0A9F5IUB5</accession>
<reference evidence="2" key="1">
    <citation type="submission" date="2025-08" db="UniProtKB">
        <authorList>
            <consortium name="RefSeq"/>
        </authorList>
    </citation>
    <scope>IDENTIFICATION</scope>
    <source>
        <tissue evidence="2">Liver</tissue>
    </source>
</reference>
<dbReference type="OrthoDB" id="10040649at2759"/>
<dbReference type="RefSeq" id="XP_025023698.1">
    <property type="nucleotide sequence ID" value="XM_025167930.1"/>
</dbReference>
<dbReference type="AlphaFoldDB" id="A0A9F5IUB5"/>
<name>A0A9F5IUB5_PYTBI</name>
<keyword evidence="1" id="KW-1185">Reference proteome</keyword>
<evidence type="ECO:0000313" key="2">
    <source>
        <dbReference type="RefSeq" id="XP_025023698.1"/>
    </source>
</evidence>
<dbReference type="CTD" id="89766"/>
<protein>
    <submittedName>
        <fullName evidence="2">Uromodulin-like 1</fullName>
    </submittedName>
</protein>
<dbReference type="Proteomes" id="UP000695026">
    <property type="component" value="Unplaced"/>
</dbReference>